<gene>
    <name evidence="3" type="ORF">ENM60_03080</name>
</gene>
<comment type="caution">
    <text evidence="3">The sequence shown here is derived from an EMBL/GenBank/DDBJ whole genome shotgun (WGS) entry which is preliminary data.</text>
</comment>
<evidence type="ECO:0000259" key="1">
    <source>
        <dbReference type="Pfam" id="PF01266"/>
    </source>
</evidence>
<dbReference type="InterPro" id="IPR007419">
    <property type="entry name" value="BFD-like_2Fe2S-bd_dom"/>
</dbReference>
<dbReference type="SUPFAM" id="SSF51905">
    <property type="entry name" value="FAD/NAD(P)-binding domain"/>
    <property type="match status" value="1"/>
</dbReference>
<dbReference type="InterPro" id="IPR052745">
    <property type="entry name" value="G3P_Oxidase/Oxidoreductase"/>
</dbReference>
<dbReference type="Gene3D" id="3.30.9.10">
    <property type="entry name" value="D-Amino Acid Oxidase, subunit A, domain 2"/>
    <property type="match status" value="1"/>
</dbReference>
<dbReference type="Pfam" id="PF01266">
    <property type="entry name" value="DAO"/>
    <property type="match status" value="1"/>
</dbReference>
<dbReference type="PANTHER" id="PTHR42720:SF1">
    <property type="entry name" value="GLYCEROL 3-PHOSPHATE OXIDASE"/>
    <property type="match status" value="1"/>
</dbReference>
<organism evidence="3">
    <name type="scientific">Thermogladius calderae</name>
    <dbReference type="NCBI Taxonomy" id="1200300"/>
    <lineage>
        <taxon>Archaea</taxon>
        <taxon>Thermoproteota</taxon>
        <taxon>Thermoprotei</taxon>
        <taxon>Desulfurococcales</taxon>
        <taxon>Desulfurococcaceae</taxon>
        <taxon>Thermogladius</taxon>
    </lineage>
</organism>
<feature type="domain" description="FAD dependent oxidoreductase" evidence="1">
    <location>
        <begin position="5"/>
        <end position="360"/>
    </location>
</feature>
<dbReference type="InterPro" id="IPR036188">
    <property type="entry name" value="FAD/NAD-bd_sf"/>
</dbReference>
<dbReference type="InterPro" id="IPR006076">
    <property type="entry name" value="FAD-dep_OxRdtase"/>
</dbReference>
<dbReference type="Gene3D" id="3.50.50.60">
    <property type="entry name" value="FAD/NAD(P)-binding domain"/>
    <property type="match status" value="1"/>
</dbReference>
<protein>
    <submittedName>
        <fullName evidence="3">FAD/NAD(P)-binding oxidoreductase</fullName>
    </submittedName>
</protein>
<evidence type="ECO:0000259" key="2">
    <source>
        <dbReference type="Pfam" id="PF04324"/>
    </source>
</evidence>
<reference evidence="3" key="1">
    <citation type="journal article" date="2020" name="mSystems">
        <title>Genome- and Community-Level Interaction Insights into Carbon Utilization and Element Cycling Functions of Hydrothermarchaeota in Hydrothermal Sediment.</title>
        <authorList>
            <person name="Zhou Z."/>
            <person name="Liu Y."/>
            <person name="Xu W."/>
            <person name="Pan J."/>
            <person name="Luo Z.H."/>
            <person name="Li M."/>
        </authorList>
    </citation>
    <scope>NUCLEOTIDE SEQUENCE [LARGE SCALE GENOMIC DNA]</scope>
    <source>
        <strain evidence="3">SpSt-110</strain>
    </source>
</reference>
<dbReference type="AlphaFoldDB" id="A0A7J3XYJ0"/>
<dbReference type="Gene3D" id="1.10.10.1100">
    <property type="entry name" value="BFD-like [2Fe-2S]-binding domain"/>
    <property type="match status" value="1"/>
</dbReference>
<feature type="domain" description="BFD-like [2Fe-2S]-binding" evidence="2">
    <location>
        <begin position="409"/>
        <end position="466"/>
    </location>
</feature>
<proteinExistence type="predicted"/>
<sequence length="496" mass="54387">MSRLRVLVVGAGVVGASVARVLSRYENFEVTLVEKEPDVGWGVSKANTSIIHPCHEEDPGQHPLRARLCLEGNRAWRQWVRELDIPSTWPGEIIVYTTPEEEREALKYVKLAEANGVEGVRAIDKNELKTLEPSVSPEAVGGVYAPTAGLISPFEAVVAIVENAVDNGVRLLVETEVLDVKTRGGRVVGVETNRGFLEADLVVNAAGLQADSISHKAGVERDFYITPRKGQYVLFDEDVPVKPGKILHTTPTPKTKGLYAIVTVHGNLMLGPTAEDLPRDARDDFSTTVEGVDSILREARRLLREVPGRDRIIRVFAGLRPEPPGGAWLIKAYQEPWGFVNAAGIRSPGLTAAPAIAEYILTLISREYDVKLVEKQDWRPYRRGITRIKGGSMEEVDELVRSNPDYGEVVCYCKMVSKAEVLEAIDRMKKIGVKTVTLDGLKFRTYVGFGKCQGSFCRPRIAGIVSEAVGVPLKDVVVKKAAYGVGDVKSLWRGGV</sequence>
<dbReference type="Pfam" id="PF04324">
    <property type="entry name" value="Fer2_BFD"/>
    <property type="match status" value="1"/>
</dbReference>
<dbReference type="PANTHER" id="PTHR42720">
    <property type="entry name" value="GLYCEROL-3-PHOSPHATE DEHYDROGENASE"/>
    <property type="match status" value="1"/>
</dbReference>
<dbReference type="CDD" id="cd19946">
    <property type="entry name" value="GlpA-like_Fer2_BFD-like"/>
    <property type="match status" value="1"/>
</dbReference>
<dbReference type="EMBL" id="DRYK01000040">
    <property type="protein sequence ID" value="HHP67762.1"/>
    <property type="molecule type" value="Genomic_DNA"/>
</dbReference>
<accession>A0A7J3XYJ0</accession>
<name>A0A7J3XYJ0_9CREN</name>
<evidence type="ECO:0000313" key="3">
    <source>
        <dbReference type="EMBL" id="HHP67762.1"/>
    </source>
</evidence>
<dbReference type="InterPro" id="IPR041854">
    <property type="entry name" value="BFD-like_2Fe2S-bd_dom_sf"/>
</dbReference>
<dbReference type="SUPFAM" id="SSF54373">
    <property type="entry name" value="FAD-linked reductases, C-terminal domain"/>
    <property type="match status" value="1"/>
</dbReference>